<sequence>MRLYHFIANIGGFLTRCVILTHFFVRVFAMSVYKLIMIGPTKVGKSEIFNRFTGKKFNAAHSATIVGDFCLLKDDSDRVQLWDSTGELSGFSHVFYRDATVGIYCIDLSNPAEQQDAIALFRGFNPGKKIILVGTKMDLLGDTVDEQNNAAQEILEKVPGKFAERIAISAKNDTQIEDLKALLIKTALAPIDSFDAVLDSLPGESALHATFTYLQKQAKSLSSKQYECIATFSNELAKKLLEDNGASQKAEAIKQFTEKCALYLEGKHPKVMKAALGVAAAASVTLLVTALGFALGILTIPSTIVIGLIATETTTLAISTAIGIYTGGLTFFRGAGSRDAVGKIAVEANEFDPNHYKATF</sequence>
<dbReference type="EMBL" id="LN681225">
    <property type="protein sequence ID" value="CEK10059.1"/>
    <property type="molecule type" value="Genomic_DNA"/>
</dbReference>
<feature type="transmembrane region" description="Helical" evidence="3">
    <location>
        <begin position="274"/>
        <end position="298"/>
    </location>
</feature>
<evidence type="ECO:0000256" key="3">
    <source>
        <dbReference type="SAM" id="Phobius"/>
    </source>
</evidence>
<dbReference type="KEGG" id="lha:LHA_0998"/>
<feature type="transmembrane region" description="Helical" evidence="3">
    <location>
        <begin position="6"/>
        <end position="29"/>
    </location>
</feature>
<evidence type="ECO:0000313" key="5">
    <source>
        <dbReference type="Proteomes" id="UP000032803"/>
    </source>
</evidence>
<evidence type="ECO:0008006" key="6">
    <source>
        <dbReference type="Google" id="ProtNLM"/>
    </source>
</evidence>
<keyword evidence="2" id="KW-0342">GTP-binding</keyword>
<dbReference type="GO" id="GO:0003924">
    <property type="term" value="F:GTPase activity"/>
    <property type="evidence" value="ECO:0007669"/>
    <property type="project" value="InterPro"/>
</dbReference>
<evidence type="ECO:0000256" key="1">
    <source>
        <dbReference type="ARBA" id="ARBA00022741"/>
    </source>
</evidence>
<dbReference type="SMART" id="SM00173">
    <property type="entry name" value="RAS"/>
    <property type="match status" value="1"/>
</dbReference>
<dbReference type="Gene3D" id="3.40.50.300">
    <property type="entry name" value="P-loop containing nucleotide triphosphate hydrolases"/>
    <property type="match status" value="1"/>
</dbReference>
<dbReference type="PRINTS" id="PR00449">
    <property type="entry name" value="RASTRNSFRMNG"/>
</dbReference>
<gene>
    <name evidence="4" type="ORF">LHA_0998</name>
</gene>
<keyword evidence="5" id="KW-1185">Reference proteome</keyword>
<dbReference type="PANTHER" id="PTHR24073">
    <property type="entry name" value="DRAB5-RELATED"/>
    <property type="match status" value="1"/>
</dbReference>
<dbReference type="Proteomes" id="UP000032803">
    <property type="component" value="Chromosome I"/>
</dbReference>
<dbReference type="SMART" id="SM00174">
    <property type="entry name" value="RHO"/>
    <property type="match status" value="1"/>
</dbReference>
<dbReference type="PATRIC" id="fig|449.7.peg.3077"/>
<dbReference type="SUPFAM" id="SSF52540">
    <property type="entry name" value="P-loop containing nucleoside triphosphate hydrolases"/>
    <property type="match status" value="1"/>
</dbReference>
<protein>
    <recommendedName>
        <fullName evidence="6">GTP-binding protein</fullName>
    </recommendedName>
</protein>
<keyword evidence="3" id="KW-1133">Transmembrane helix</keyword>
<dbReference type="GO" id="GO:0005525">
    <property type="term" value="F:GTP binding"/>
    <property type="evidence" value="ECO:0007669"/>
    <property type="project" value="UniProtKB-KW"/>
</dbReference>
<dbReference type="STRING" id="449.LHA_0998"/>
<name>A0A0A8UTH2_LEGHA</name>
<proteinExistence type="predicted"/>
<dbReference type="InterPro" id="IPR001806">
    <property type="entry name" value="Small_GTPase"/>
</dbReference>
<keyword evidence="3" id="KW-0812">Transmembrane</keyword>
<dbReference type="InterPro" id="IPR027417">
    <property type="entry name" value="P-loop_NTPase"/>
</dbReference>
<dbReference type="Pfam" id="PF00071">
    <property type="entry name" value="Ras"/>
    <property type="match status" value="1"/>
</dbReference>
<organism evidence="4 5">
    <name type="scientific">Legionella hackeliae</name>
    <dbReference type="NCBI Taxonomy" id="449"/>
    <lineage>
        <taxon>Bacteria</taxon>
        <taxon>Pseudomonadati</taxon>
        <taxon>Pseudomonadota</taxon>
        <taxon>Gammaproteobacteria</taxon>
        <taxon>Legionellales</taxon>
        <taxon>Legionellaceae</taxon>
        <taxon>Legionella</taxon>
    </lineage>
</organism>
<dbReference type="HOGENOM" id="CLU_064057_0_0_6"/>
<accession>A0A0A8UTH2</accession>
<reference evidence="5" key="1">
    <citation type="submission" date="2014-09" db="EMBL/GenBank/DDBJ databases">
        <authorList>
            <person name="Gomez-Valero L."/>
        </authorList>
    </citation>
    <scope>NUCLEOTIDE SEQUENCE [LARGE SCALE GENOMIC DNA]</scope>
    <source>
        <strain evidence="5">ATCC35250</strain>
    </source>
</reference>
<dbReference type="SMART" id="SM00175">
    <property type="entry name" value="RAB"/>
    <property type="match status" value="1"/>
</dbReference>
<keyword evidence="1" id="KW-0547">Nucleotide-binding</keyword>
<evidence type="ECO:0000313" key="4">
    <source>
        <dbReference type="EMBL" id="CEK10059.1"/>
    </source>
</evidence>
<keyword evidence="3" id="KW-0472">Membrane</keyword>
<dbReference type="AlphaFoldDB" id="A0A0A8UTH2"/>
<evidence type="ECO:0000256" key="2">
    <source>
        <dbReference type="ARBA" id="ARBA00023134"/>
    </source>
</evidence>
<feature type="transmembrane region" description="Helical" evidence="3">
    <location>
        <begin position="304"/>
        <end position="325"/>
    </location>
</feature>